<feature type="chain" id="PRO_5046167233" description="Lipoprotein" evidence="1">
    <location>
        <begin position="23"/>
        <end position="46"/>
    </location>
</feature>
<evidence type="ECO:0000256" key="1">
    <source>
        <dbReference type="SAM" id="SignalP"/>
    </source>
</evidence>
<dbReference type="PROSITE" id="PS51257">
    <property type="entry name" value="PROKAR_LIPOPROTEIN"/>
    <property type="match status" value="1"/>
</dbReference>
<feature type="signal peptide" evidence="1">
    <location>
        <begin position="1"/>
        <end position="22"/>
    </location>
</feature>
<evidence type="ECO:0008006" key="4">
    <source>
        <dbReference type="Google" id="ProtNLM"/>
    </source>
</evidence>
<dbReference type="RefSeq" id="WP_408154163.1">
    <property type="nucleotide sequence ID" value="NZ_JAQQFM010000001.1"/>
</dbReference>
<comment type="caution">
    <text evidence="2">The sequence shown here is derived from an EMBL/GenBank/DDBJ whole genome shotgun (WGS) entry which is preliminary data.</text>
</comment>
<sequence length="46" mass="5015">MKKLIKLVVVGVLLSSALSACVVVPAGPPHPHYYRPYYGPGPYYGR</sequence>
<keyword evidence="3" id="KW-1185">Reference proteome</keyword>
<evidence type="ECO:0000313" key="2">
    <source>
        <dbReference type="EMBL" id="MFL9922980.1"/>
    </source>
</evidence>
<name>A0ABW9A500_9BURK</name>
<proteinExistence type="predicted"/>
<gene>
    <name evidence="2" type="ORF">PQR62_01795</name>
</gene>
<dbReference type="Proteomes" id="UP001629246">
    <property type="component" value="Unassembled WGS sequence"/>
</dbReference>
<protein>
    <recommendedName>
        <fullName evidence="4">Lipoprotein</fullName>
    </recommendedName>
</protein>
<organism evidence="2 3">
    <name type="scientific">Herbaspirillum lusitanum</name>
    <dbReference type="NCBI Taxonomy" id="213312"/>
    <lineage>
        <taxon>Bacteria</taxon>
        <taxon>Pseudomonadati</taxon>
        <taxon>Pseudomonadota</taxon>
        <taxon>Betaproteobacteria</taxon>
        <taxon>Burkholderiales</taxon>
        <taxon>Oxalobacteraceae</taxon>
        <taxon>Herbaspirillum</taxon>
    </lineage>
</organism>
<keyword evidence="1" id="KW-0732">Signal</keyword>
<accession>A0ABW9A500</accession>
<dbReference type="EMBL" id="JAQQFM010000001">
    <property type="protein sequence ID" value="MFL9922980.1"/>
    <property type="molecule type" value="Genomic_DNA"/>
</dbReference>
<reference evidence="2 3" key="1">
    <citation type="journal article" date="2024" name="Chem. Sci.">
        <title>Discovery of megapolipeptins by genome mining of a Burkholderiales bacteria collection.</title>
        <authorList>
            <person name="Paulo B.S."/>
            <person name="Recchia M.J.J."/>
            <person name="Lee S."/>
            <person name="Fergusson C.H."/>
            <person name="Romanowski S.B."/>
            <person name="Hernandez A."/>
            <person name="Krull N."/>
            <person name="Liu D.Y."/>
            <person name="Cavanagh H."/>
            <person name="Bos A."/>
            <person name="Gray C.A."/>
            <person name="Murphy B.T."/>
            <person name="Linington R.G."/>
            <person name="Eustaquio A.S."/>
        </authorList>
    </citation>
    <scope>NUCLEOTIDE SEQUENCE [LARGE SCALE GENOMIC DNA]</scope>
    <source>
        <strain evidence="2 3">RL21-008-BIB-A</strain>
    </source>
</reference>
<evidence type="ECO:0000313" key="3">
    <source>
        <dbReference type="Proteomes" id="UP001629246"/>
    </source>
</evidence>